<dbReference type="InterPro" id="IPR051311">
    <property type="entry name" value="DedA_domain"/>
</dbReference>
<feature type="transmembrane region" description="Helical" evidence="1">
    <location>
        <begin position="121"/>
        <end position="144"/>
    </location>
</feature>
<sequence>MTGSAAYLSLFGAAFLAATIFPAQSEILLAYLLGQRTLDWTMLLLVATAGNVLGSVLNWALGRFLERFRDRKWFPVRPAALERAERWYARWGKWSLLLSWVPVIGDPLTVIAGMLKVRLLPFFLLVLLAKAGRYLVVALAVAGIRPA</sequence>
<reference evidence="3 4" key="1">
    <citation type="submission" date="2024-02" db="EMBL/GenBank/DDBJ databases">
        <title>Full genome sequence of Sphingomonas kaistensis.</title>
        <authorList>
            <person name="Poletto B.L."/>
            <person name="Silva G."/>
            <person name="Galante D."/>
            <person name="Campos K.R."/>
            <person name="Santos M.B.N."/>
            <person name="Sacchi C.T."/>
        </authorList>
    </citation>
    <scope>NUCLEOTIDE SEQUENCE [LARGE SCALE GENOMIC DNA]</scope>
    <source>
        <strain evidence="3 4">MA4R</strain>
    </source>
</reference>
<dbReference type="PANTHER" id="PTHR42709">
    <property type="entry name" value="ALKALINE PHOSPHATASE LIKE PROTEIN"/>
    <property type="match status" value="1"/>
</dbReference>
<accession>A0ABZ2G001</accession>
<dbReference type="InterPro" id="IPR032816">
    <property type="entry name" value="VTT_dom"/>
</dbReference>
<dbReference type="PANTHER" id="PTHR42709:SF4">
    <property type="entry name" value="INNER MEMBRANE PROTEIN YQAA"/>
    <property type="match status" value="1"/>
</dbReference>
<dbReference type="Pfam" id="PF09335">
    <property type="entry name" value="VTT_dom"/>
    <property type="match status" value="1"/>
</dbReference>
<feature type="domain" description="VTT" evidence="2">
    <location>
        <begin position="27"/>
        <end position="141"/>
    </location>
</feature>
<protein>
    <submittedName>
        <fullName evidence="3">YqaA family protein</fullName>
    </submittedName>
</protein>
<keyword evidence="1" id="KW-1133">Transmembrane helix</keyword>
<feature type="transmembrane region" description="Helical" evidence="1">
    <location>
        <begin position="41"/>
        <end position="61"/>
    </location>
</feature>
<gene>
    <name evidence="3" type="ORF">V6R86_06970</name>
</gene>
<feature type="transmembrane region" description="Helical" evidence="1">
    <location>
        <begin position="96"/>
        <end position="115"/>
    </location>
</feature>
<dbReference type="RefSeq" id="WP_338503176.1">
    <property type="nucleotide sequence ID" value="NZ_CP145607.1"/>
</dbReference>
<keyword evidence="1" id="KW-0812">Transmembrane</keyword>
<evidence type="ECO:0000256" key="1">
    <source>
        <dbReference type="SAM" id="Phobius"/>
    </source>
</evidence>
<proteinExistence type="predicted"/>
<evidence type="ECO:0000259" key="2">
    <source>
        <dbReference type="Pfam" id="PF09335"/>
    </source>
</evidence>
<keyword evidence="4" id="KW-1185">Reference proteome</keyword>
<name>A0ABZ2G001_9SPHN</name>
<evidence type="ECO:0000313" key="3">
    <source>
        <dbReference type="EMBL" id="WWM70423.1"/>
    </source>
</evidence>
<organism evidence="3 4">
    <name type="scientific">Sphingomonas kaistensis</name>
    <dbReference type="NCBI Taxonomy" id="298708"/>
    <lineage>
        <taxon>Bacteria</taxon>
        <taxon>Pseudomonadati</taxon>
        <taxon>Pseudomonadota</taxon>
        <taxon>Alphaproteobacteria</taxon>
        <taxon>Sphingomonadales</taxon>
        <taxon>Sphingomonadaceae</taxon>
        <taxon>Sphingomonas</taxon>
    </lineage>
</organism>
<keyword evidence="1" id="KW-0472">Membrane</keyword>
<dbReference type="EMBL" id="CP145607">
    <property type="protein sequence ID" value="WWM70423.1"/>
    <property type="molecule type" value="Genomic_DNA"/>
</dbReference>
<evidence type="ECO:0000313" key="4">
    <source>
        <dbReference type="Proteomes" id="UP001382935"/>
    </source>
</evidence>
<dbReference type="Proteomes" id="UP001382935">
    <property type="component" value="Chromosome"/>
</dbReference>